<comment type="subcellular location">
    <subcellularLocation>
        <location evidence="1">Membrane</location>
        <topology evidence="1">Peripheral membrane protein</topology>
    </subcellularLocation>
</comment>
<name>A0A915Q4W8_9BILA</name>
<reference evidence="5" key="1">
    <citation type="submission" date="2022-11" db="UniProtKB">
        <authorList>
            <consortium name="WormBaseParasite"/>
        </authorList>
    </citation>
    <scope>IDENTIFICATION</scope>
</reference>
<evidence type="ECO:0000259" key="3">
    <source>
        <dbReference type="PROSITE" id="PS50052"/>
    </source>
</evidence>
<dbReference type="SUPFAM" id="SSF52540">
    <property type="entry name" value="P-loop containing nucleoside triphosphate hydrolases"/>
    <property type="match status" value="1"/>
</dbReference>
<dbReference type="GO" id="GO:0007165">
    <property type="term" value="P:signal transduction"/>
    <property type="evidence" value="ECO:0007669"/>
    <property type="project" value="TreeGrafter"/>
</dbReference>
<dbReference type="InterPro" id="IPR020590">
    <property type="entry name" value="Guanylate_kinase_CS"/>
</dbReference>
<dbReference type="WBParaSite" id="sdigi.contig980.g10081.t1">
    <property type="protein sequence ID" value="sdigi.contig980.g10081.t1"/>
    <property type="gene ID" value="sdigi.contig980.g10081"/>
</dbReference>
<dbReference type="PROSITE" id="PS00856">
    <property type="entry name" value="GUANYLATE_KINASE_1"/>
    <property type="match status" value="1"/>
</dbReference>
<evidence type="ECO:0000256" key="1">
    <source>
        <dbReference type="ARBA" id="ARBA00004170"/>
    </source>
</evidence>
<dbReference type="InterPro" id="IPR036034">
    <property type="entry name" value="PDZ_sf"/>
</dbReference>
<dbReference type="SUPFAM" id="SSF50156">
    <property type="entry name" value="PDZ domain-like"/>
    <property type="match status" value="1"/>
</dbReference>
<dbReference type="InterPro" id="IPR008145">
    <property type="entry name" value="GK/Ca_channel_bsu"/>
</dbReference>
<sequence length="236" mass="26137">MSSKKVLSSKQISEDNDEAGLAALQKTLNSIDLIQETTQLSKSDDADKKCNLLEATTKAVRISCQPPSVPFTIHGGSAEGSLILIELVLHPDLLSVLAVDDIILSINERKISGMLLRDVRRLLDGLFATKESFYMEVANNHSIPSSIKEILAGEDYSELQIVIRNNVYQKTVPYTTRPPRDGEIDGVHYKFVDVSTFRELRDSSQLLEHGHYQGFIHSLPTTPDPLCPSSCPFAIK</sequence>
<protein>
    <submittedName>
        <fullName evidence="5">Guanylate kinase-like domain-containing protein</fullName>
    </submittedName>
</protein>
<keyword evidence="2" id="KW-0472">Membrane</keyword>
<evidence type="ECO:0000313" key="4">
    <source>
        <dbReference type="Proteomes" id="UP000887581"/>
    </source>
</evidence>
<dbReference type="PANTHER" id="PTHR10316">
    <property type="entry name" value="MEMBRANE ASSOCIATED GUANYLATE KINASE-RELATED"/>
    <property type="match status" value="1"/>
</dbReference>
<dbReference type="Gene3D" id="3.40.50.300">
    <property type="entry name" value="P-loop containing nucleotide triphosphate hydrolases"/>
    <property type="match status" value="1"/>
</dbReference>
<dbReference type="InterPro" id="IPR027417">
    <property type="entry name" value="P-loop_NTPase"/>
</dbReference>
<dbReference type="PANTHER" id="PTHR10316:SF40">
    <property type="entry name" value="LD27118P"/>
    <property type="match status" value="1"/>
</dbReference>
<keyword evidence="4" id="KW-1185">Reference proteome</keyword>
<evidence type="ECO:0000256" key="2">
    <source>
        <dbReference type="ARBA" id="ARBA00023136"/>
    </source>
</evidence>
<dbReference type="Pfam" id="PF00625">
    <property type="entry name" value="Guanylate_kin"/>
    <property type="match status" value="1"/>
</dbReference>
<dbReference type="InterPro" id="IPR008144">
    <property type="entry name" value="Guanylate_kin-like_dom"/>
</dbReference>
<organism evidence="4 5">
    <name type="scientific">Setaria digitata</name>
    <dbReference type="NCBI Taxonomy" id="48799"/>
    <lineage>
        <taxon>Eukaryota</taxon>
        <taxon>Metazoa</taxon>
        <taxon>Ecdysozoa</taxon>
        <taxon>Nematoda</taxon>
        <taxon>Chromadorea</taxon>
        <taxon>Rhabditida</taxon>
        <taxon>Spirurina</taxon>
        <taxon>Spiruromorpha</taxon>
        <taxon>Filarioidea</taxon>
        <taxon>Setariidae</taxon>
        <taxon>Setaria</taxon>
    </lineage>
</organism>
<feature type="domain" description="Guanylate kinase-like" evidence="3">
    <location>
        <begin position="131"/>
        <end position="218"/>
    </location>
</feature>
<dbReference type="Proteomes" id="UP000887581">
    <property type="component" value="Unplaced"/>
</dbReference>
<proteinExistence type="predicted"/>
<dbReference type="GO" id="GO:0016020">
    <property type="term" value="C:membrane"/>
    <property type="evidence" value="ECO:0007669"/>
    <property type="project" value="UniProtKB-SubCell"/>
</dbReference>
<dbReference type="PROSITE" id="PS50052">
    <property type="entry name" value="GUANYLATE_KINASE_2"/>
    <property type="match status" value="1"/>
</dbReference>
<accession>A0A915Q4W8</accession>
<dbReference type="GO" id="GO:0005737">
    <property type="term" value="C:cytoplasm"/>
    <property type="evidence" value="ECO:0007669"/>
    <property type="project" value="TreeGrafter"/>
</dbReference>
<evidence type="ECO:0000313" key="5">
    <source>
        <dbReference type="WBParaSite" id="sdigi.contig980.g10081.t1"/>
    </source>
</evidence>
<dbReference type="AlphaFoldDB" id="A0A915Q4W8"/>